<dbReference type="NCBIfam" id="TIGR03362">
    <property type="entry name" value="VI_chp_7"/>
    <property type="match status" value="1"/>
</dbReference>
<dbReference type="PANTHER" id="PTHR37024">
    <property type="entry name" value="TYPE VI SECRETION SYSTEM DUF2094 AND IMPA-RELATED DOMAIN PROTEIN"/>
    <property type="match status" value="1"/>
</dbReference>
<sequence>MTTDLHNPDTWTASLLENLPEEKLSAALSDDNADWEFIDGEIVKLGSLAHSQLDIPALQRRGLMLLASETKDFRLLAHLLRTLQHAGDPLLAVRLLNLYVDHYWTVAAPQNMTHKKRFAAQVIKRFEAGVQDFAGNAATTQRDALLGDLAKLAQCWQAHNAPELAQATDDLFTLFQRAFRDAAPATPSSAQTTDSERQTAVASVHNAPLSTVAVPPPVAVPQVTIDSHDEKAWRDTLLKVAAILCERQPESPQGYRLRRYALWQAITSSPQAESDGRTQLAAFPADMMDDYLARLNNADMALWQKVEKSLLLAPYWLDGHYLSAQTALRLGYKQVAEAVRDEVSGFLARLPQLATLLFNDRTPFVSEQTKQWLASSPSVTQAAPAVQTDEELQAARACFDEKGLEPALRYLDTLPEGDPRNQFYRQFFGAQLLEEAGMVQLAQQQYRMLFRTGLDMMLSEWEPSLLEALEQRFTAEQ</sequence>
<dbReference type="Pfam" id="PF16989">
    <property type="entry name" value="T6SS_VasJ"/>
    <property type="match status" value="1"/>
</dbReference>
<evidence type="ECO:0008006" key="3">
    <source>
        <dbReference type="Google" id="ProtNLM"/>
    </source>
</evidence>
<dbReference type="AlphaFoldDB" id="V1GQI1"/>
<dbReference type="PATRIC" id="fig|1173950.3.peg.4302"/>
<organism evidence="1 2">
    <name type="scientific">Salmonella enterica subsp. indica serovar 6,14,25:z10:1,(2),7 str. 1121</name>
    <dbReference type="NCBI Taxonomy" id="1173950"/>
    <lineage>
        <taxon>Bacteria</taxon>
        <taxon>Pseudomonadati</taxon>
        <taxon>Pseudomonadota</taxon>
        <taxon>Gammaproteobacteria</taxon>
        <taxon>Enterobacterales</taxon>
        <taxon>Enterobacteriaceae</taxon>
        <taxon>Salmonella</taxon>
    </lineage>
</organism>
<dbReference type="Proteomes" id="UP000017304">
    <property type="component" value="Unassembled WGS sequence"/>
</dbReference>
<dbReference type="InterPro" id="IPR017739">
    <property type="entry name" value="T6SS-assoc_VCA0119"/>
</dbReference>
<dbReference type="STRING" id="1173950.SEI61121_20585"/>
<reference evidence="1 2" key="1">
    <citation type="journal article" date="2013" name="Genome Biol. Evol.">
        <title>Phylogenetic diversity of the enteric pathogen Salmonella enterica subsp. enterica inferred from genome-wide reference-free SNP characters.</title>
        <authorList>
            <person name="Timme R.E."/>
            <person name="Pettengill J.B."/>
            <person name="Allard M.W."/>
            <person name="Strain E."/>
            <person name="Barrangou R."/>
            <person name="Wehnes C."/>
            <person name="Van Kessel J.S."/>
            <person name="Karns J.S."/>
            <person name="Musser S.M."/>
            <person name="Brown E.W."/>
        </authorList>
    </citation>
    <scope>NUCLEOTIDE SEQUENCE [LARGE SCALE GENOMIC DNA]</scope>
    <source>
        <strain evidence="1 2">1121</strain>
    </source>
</reference>
<protein>
    <recommendedName>
        <fullName evidence="3">Type VI secretion system protein TssA</fullName>
    </recommendedName>
</protein>
<proteinExistence type="predicted"/>
<evidence type="ECO:0000313" key="1">
    <source>
        <dbReference type="EMBL" id="ESE81352.1"/>
    </source>
</evidence>
<dbReference type="PANTHER" id="PTHR37024:SF3">
    <property type="entry name" value="TYPE VI SECRETION SYSTEM PROTEIN TSSA"/>
    <property type="match status" value="1"/>
</dbReference>
<comment type="caution">
    <text evidence="1">The sequence shown here is derived from an EMBL/GenBank/DDBJ whole genome shotgun (WGS) entry which is preliminary data.</text>
</comment>
<dbReference type="EMBL" id="AOXI01000049">
    <property type="protein sequence ID" value="ESE81352.1"/>
    <property type="molecule type" value="Genomic_DNA"/>
</dbReference>
<accession>V1GQI1</accession>
<evidence type="ECO:0000313" key="2">
    <source>
        <dbReference type="Proteomes" id="UP000017304"/>
    </source>
</evidence>
<gene>
    <name evidence="1" type="ORF">SEI61121_20585</name>
</gene>
<name>V1GQI1_SALER</name>